<proteinExistence type="predicted"/>
<dbReference type="Pfam" id="PF12728">
    <property type="entry name" value="HTH_17"/>
    <property type="match status" value="1"/>
</dbReference>
<comment type="caution">
    <text evidence="3">The sequence shown here is derived from an EMBL/GenBank/DDBJ whole genome shotgun (WGS) entry which is preliminary data.</text>
</comment>
<sequence>MSNEINIKDSIWSKYQHIVEANKAKRKICGTWSENEPQELILDETCINDPKLPWDEYHLLSQQWVSDLFGNDWTIICTLLIVQENDIVIVDDLLYYRERAIRNCLNVLQCLAKTEIVNELRPLPQMIKESSKPIYTNKDLMNILNVKESTLRSYRDNGLLGYTKQGDKIWYTEDDLMNFINNPKNRREAFA</sequence>
<feature type="domain" description="Helix-turn-helix" evidence="1">
    <location>
        <begin position="135"/>
        <end position="181"/>
    </location>
</feature>
<organism evidence="3 5">
    <name type="scientific">Leyella lascolaii</name>
    <dbReference type="NCBI Taxonomy" id="1776379"/>
    <lineage>
        <taxon>Bacteria</taxon>
        <taxon>Pseudomonadati</taxon>
        <taxon>Bacteroidota</taxon>
        <taxon>Bacteroidia</taxon>
        <taxon>Bacteroidales</taxon>
        <taxon>Prevotellaceae</taxon>
        <taxon>Leyella</taxon>
    </lineage>
</organism>
<reference evidence="3" key="1">
    <citation type="submission" date="2023-06" db="EMBL/GenBank/DDBJ databases">
        <authorList>
            <person name="Zeman M."/>
            <person name="Kubasova T."/>
            <person name="Jahodarova E."/>
            <person name="Nykrynova M."/>
            <person name="Rychlik I."/>
        </authorList>
    </citation>
    <scope>NUCLEOTIDE SEQUENCE</scope>
    <source>
        <strain evidence="3">ET15</strain>
        <strain evidence="2">ET37</strain>
    </source>
</reference>
<evidence type="ECO:0000313" key="5">
    <source>
        <dbReference type="Proteomes" id="UP001168478"/>
    </source>
</evidence>
<evidence type="ECO:0000313" key="4">
    <source>
        <dbReference type="Proteomes" id="UP001167831"/>
    </source>
</evidence>
<evidence type="ECO:0000313" key="3">
    <source>
        <dbReference type="EMBL" id="MDN0025017.1"/>
    </source>
</evidence>
<dbReference type="SUPFAM" id="SSF46955">
    <property type="entry name" value="Putative DNA-binding domain"/>
    <property type="match status" value="1"/>
</dbReference>
<keyword evidence="4" id="KW-1185">Reference proteome</keyword>
<accession>A0AAW7JUM1</accession>
<dbReference type="EMBL" id="JAUEIE010000003">
    <property type="protein sequence ID" value="MDN0022417.1"/>
    <property type="molecule type" value="Genomic_DNA"/>
</dbReference>
<dbReference type="EMBL" id="JAUEIF010000003">
    <property type="protein sequence ID" value="MDN0025017.1"/>
    <property type="molecule type" value="Genomic_DNA"/>
</dbReference>
<protein>
    <submittedName>
        <fullName evidence="3">Helix-turn-helix domain-containing protein</fullName>
    </submittedName>
</protein>
<dbReference type="AlphaFoldDB" id="A0AAW7JUM1"/>
<gene>
    <name evidence="2" type="ORF">QVN81_05185</name>
    <name evidence="3" type="ORF">QVN84_05725</name>
</gene>
<dbReference type="Proteomes" id="UP001167831">
    <property type="component" value="Unassembled WGS sequence"/>
</dbReference>
<evidence type="ECO:0000259" key="1">
    <source>
        <dbReference type="Pfam" id="PF12728"/>
    </source>
</evidence>
<name>A0AAW7JUM1_9BACT</name>
<dbReference type="InterPro" id="IPR041657">
    <property type="entry name" value="HTH_17"/>
</dbReference>
<reference evidence="3" key="2">
    <citation type="submission" date="2023-08" db="EMBL/GenBank/DDBJ databases">
        <title>Identification and characterization of horizontal gene transfer across gut microbiota members of farm animals based on homology search.</title>
        <authorList>
            <person name="Schwarzerova J."/>
            <person name="Nykrynova M."/>
            <person name="Jureckova K."/>
            <person name="Cejkova D."/>
            <person name="Rychlik I."/>
        </authorList>
    </citation>
    <scope>NUCLEOTIDE SEQUENCE</scope>
    <source>
        <strain evidence="3">ET15</strain>
        <strain evidence="2">ET37</strain>
    </source>
</reference>
<dbReference type="RefSeq" id="WP_289824973.1">
    <property type="nucleotide sequence ID" value="NZ_JAUEIE010000003.1"/>
</dbReference>
<dbReference type="InterPro" id="IPR009061">
    <property type="entry name" value="DNA-bd_dom_put_sf"/>
</dbReference>
<evidence type="ECO:0000313" key="2">
    <source>
        <dbReference type="EMBL" id="MDN0022417.1"/>
    </source>
</evidence>
<dbReference type="Proteomes" id="UP001168478">
    <property type="component" value="Unassembled WGS sequence"/>
</dbReference>